<sequence>GKYVGYTEFGVKNAEAWNKDLSDLSVMKAQKETVCKHNIDIDYQGFLSKSVQPSVTIESVTPSGGHHPAMLVCSVY</sequence>
<dbReference type="AlphaFoldDB" id="A0A8C7Y3G6"/>
<evidence type="ECO:0000313" key="3">
    <source>
        <dbReference type="Ensembl" id="ENSOSIP00000022756.1"/>
    </source>
</evidence>
<dbReference type="GeneTree" id="ENSGT00940000177460"/>
<reference evidence="3" key="2">
    <citation type="submission" date="2025-09" db="UniProtKB">
        <authorList>
            <consortium name="Ensembl"/>
        </authorList>
    </citation>
    <scope>IDENTIFICATION</scope>
</reference>
<name>A0A8C7Y3G6_9TELE</name>
<proteinExistence type="predicted"/>
<dbReference type="Proteomes" id="UP000694383">
    <property type="component" value="Unplaced"/>
</dbReference>
<dbReference type="GO" id="GO:0006955">
    <property type="term" value="P:immune response"/>
    <property type="evidence" value="ECO:0007669"/>
    <property type="project" value="InterPro"/>
</dbReference>
<keyword evidence="4" id="KW-1185">Reference proteome</keyword>
<dbReference type="GO" id="GO:0042613">
    <property type="term" value="C:MHC class II protein complex"/>
    <property type="evidence" value="ECO:0007669"/>
    <property type="project" value="InterPro"/>
</dbReference>
<dbReference type="InterPro" id="IPR000353">
    <property type="entry name" value="MHC_II_b_N"/>
</dbReference>
<reference evidence="3" key="1">
    <citation type="submission" date="2025-08" db="UniProtKB">
        <authorList>
            <consortium name="Ensembl"/>
        </authorList>
    </citation>
    <scope>IDENTIFICATION</scope>
</reference>
<evidence type="ECO:0000259" key="2">
    <source>
        <dbReference type="Pfam" id="PF00969"/>
    </source>
</evidence>
<dbReference type="InterPro" id="IPR011162">
    <property type="entry name" value="MHC_I/II-like_Ag-recog"/>
</dbReference>
<dbReference type="Gene3D" id="3.10.320.10">
    <property type="entry name" value="Class II Histocompatibility Antigen, M Beta Chain, Chain B, domain 1"/>
    <property type="match status" value="1"/>
</dbReference>
<dbReference type="SUPFAM" id="SSF54452">
    <property type="entry name" value="MHC antigen-recognition domain"/>
    <property type="match status" value="1"/>
</dbReference>
<feature type="domain" description="MHC class II beta chain N-terminal" evidence="2">
    <location>
        <begin position="1"/>
        <end position="40"/>
    </location>
</feature>
<dbReference type="InterPro" id="IPR014745">
    <property type="entry name" value="MHC_II_a/b_N"/>
</dbReference>
<dbReference type="GO" id="GO:0019882">
    <property type="term" value="P:antigen processing and presentation"/>
    <property type="evidence" value="ECO:0007669"/>
    <property type="project" value="InterPro"/>
</dbReference>
<accession>A0A8C7Y3G6</accession>
<dbReference type="Pfam" id="PF00969">
    <property type="entry name" value="MHC_II_beta"/>
    <property type="match status" value="1"/>
</dbReference>
<protein>
    <recommendedName>
        <fullName evidence="2">MHC class II beta chain N-terminal domain-containing protein</fullName>
    </recommendedName>
</protein>
<evidence type="ECO:0000256" key="1">
    <source>
        <dbReference type="ARBA" id="ARBA00023180"/>
    </source>
</evidence>
<dbReference type="Ensembl" id="ENSOSIT00000024037.1">
    <property type="protein sequence ID" value="ENSOSIP00000022756.1"/>
    <property type="gene ID" value="ENSOSIG00000011966.1"/>
</dbReference>
<organism evidence="3 4">
    <name type="scientific">Oryzias sinensis</name>
    <name type="common">Chinese medaka</name>
    <dbReference type="NCBI Taxonomy" id="183150"/>
    <lineage>
        <taxon>Eukaryota</taxon>
        <taxon>Metazoa</taxon>
        <taxon>Chordata</taxon>
        <taxon>Craniata</taxon>
        <taxon>Vertebrata</taxon>
        <taxon>Euteleostomi</taxon>
        <taxon>Actinopterygii</taxon>
        <taxon>Neopterygii</taxon>
        <taxon>Teleostei</taxon>
        <taxon>Neoteleostei</taxon>
        <taxon>Acanthomorphata</taxon>
        <taxon>Ovalentaria</taxon>
        <taxon>Atherinomorphae</taxon>
        <taxon>Beloniformes</taxon>
        <taxon>Adrianichthyidae</taxon>
        <taxon>Oryziinae</taxon>
        <taxon>Oryzias</taxon>
    </lineage>
</organism>
<keyword evidence="1" id="KW-0325">Glycoprotein</keyword>
<evidence type="ECO:0000313" key="4">
    <source>
        <dbReference type="Proteomes" id="UP000694383"/>
    </source>
</evidence>